<organism evidence="4">
    <name type="scientific">alpha proteobacterium LM-1</name>
    <dbReference type="NCBI Taxonomy" id="1008128"/>
    <lineage>
        <taxon>Bacteria</taxon>
        <taxon>Pseudomonadati</taxon>
        <taxon>Pseudomonadota</taxon>
        <taxon>Alphaproteobacteria</taxon>
    </lineage>
</organism>
<dbReference type="Pfam" id="PF14559">
    <property type="entry name" value="TPR_19"/>
    <property type="match status" value="1"/>
</dbReference>
<sequence>MLKKTTELMDDVGLYAHYGAKVVGRLADNLVSAFSNAFTVEGDIRLTYYRQKGINSAKSGRYEQAIPLLEQVARQNPNDGEIPLYLGVSYVRTGSVEEGIELLEKAVAADPANMKAATILGLAYVQAKKYEMAVPLLEKVAKANPANFNVRFRLGVALDNLGRFEAAIDWFKAALELRSEDAKTLRAIAYCYEQMDMHDEALPYLKKVNEIDAAAS</sequence>
<evidence type="ECO:0000256" key="1">
    <source>
        <dbReference type="ARBA" id="ARBA00022737"/>
    </source>
</evidence>
<reference evidence="4" key="1">
    <citation type="journal article" date="2012" name="Appl. Environ. Microbiol.">
        <title>Insight into the Evolution of Magnetotaxis in Magnetospirillum spp., Based on mam Gene Phylogeny.</title>
        <authorList>
            <person name="Lefevre C.T."/>
            <person name="Schmidt M.L."/>
            <person name="Viloria N."/>
            <person name="Trubitsyn D."/>
            <person name="Schuler D."/>
            <person name="Bazylinski D.A."/>
        </authorList>
    </citation>
    <scope>NUCLEOTIDE SEQUENCE</scope>
    <source>
        <strain evidence="4">LM-1</strain>
    </source>
</reference>
<dbReference type="PANTHER" id="PTHR45586:SF16">
    <property type="entry name" value="DOMAIN PROTEIN, PUTATIVE-RELATED"/>
    <property type="match status" value="1"/>
</dbReference>
<dbReference type="Pfam" id="PF13181">
    <property type="entry name" value="TPR_8"/>
    <property type="match status" value="1"/>
</dbReference>
<dbReference type="PANTHER" id="PTHR45586">
    <property type="entry name" value="TPR REPEAT-CONTAINING PROTEIN PA4667"/>
    <property type="match status" value="1"/>
</dbReference>
<protein>
    <submittedName>
        <fullName evidence="4">Magnetosome protein</fullName>
    </submittedName>
</protein>
<gene>
    <name evidence="4" type="primary">mamA</name>
</gene>
<keyword evidence="2 3" id="KW-0802">TPR repeat</keyword>
<evidence type="ECO:0000256" key="2">
    <source>
        <dbReference type="ARBA" id="ARBA00022803"/>
    </source>
</evidence>
<accession>G9HWD2</accession>
<dbReference type="PROSITE" id="PS50005">
    <property type="entry name" value="TPR"/>
    <property type="match status" value="4"/>
</dbReference>
<dbReference type="Gene3D" id="1.25.40.10">
    <property type="entry name" value="Tetratricopeptide repeat domain"/>
    <property type="match status" value="1"/>
</dbReference>
<keyword evidence="1" id="KW-0677">Repeat</keyword>
<feature type="repeat" description="TPR" evidence="3">
    <location>
        <begin position="46"/>
        <end position="79"/>
    </location>
</feature>
<dbReference type="InterPro" id="IPR019734">
    <property type="entry name" value="TPR_rpt"/>
</dbReference>
<name>G9HWD2_9PROT</name>
<evidence type="ECO:0000256" key="3">
    <source>
        <dbReference type="PROSITE-ProRule" id="PRU00339"/>
    </source>
</evidence>
<dbReference type="InterPro" id="IPR051012">
    <property type="entry name" value="CellSynth/LPSAsmb/PSIAsmb"/>
</dbReference>
<dbReference type="NCBIfam" id="NF040959">
    <property type="entry name" value="MamA"/>
    <property type="match status" value="1"/>
</dbReference>
<dbReference type="AlphaFoldDB" id="G9HWD2"/>
<feature type="repeat" description="TPR" evidence="3">
    <location>
        <begin position="114"/>
        <end position="147"/>
    </location>
</feature>
<evidence type="ECO:0000313" key="4">
    <source>
        <dbReference type="EMBL" id="AEX00088.1"/>
    </source>
</evidence>
<proteinExistence type="predicted"/>
<dbReference type="SMART" id="SM00028">
    <property type="entry name" value="TPR"/>
    <property type="match status" value="5"/>
</dbReference>
<dbReference type="EMBL" id="JN406508">
    <property type="protein sequence ID" value="AEX00088.1"/>
    <property type="molecule type" value="Genomic_DNA"/>
</dbReference>
<dbReference type="Pfam" id="PF13432">
    <property type="entry name" value="TPR_16"/>
    <property type="match status" value="1"/>
</dbReference>
<dbReference type="SUPFAM" id="SSF48452">
    <property type="entry name" value="TPR-like"/>
    <property type="match status" value="1"/>
</dbReference>
<feature type="repeat" description="TPR" evidence="3">
    <location>
        <begin position="80"/>
        <end position="113"/>
    </location>
</feature>
<feature type="repeat" description="TPR" evidence="3">
    <location>
        <begin position="148"/>
        <end position="181"/>
    </location>
</feature>
<dbReference type="InterPro" id="IPR011990">
    <property type="entry name" value="TPR-like_helical_dom_sf"/>
</dbReference>